<dbReference type="SMART" id="SM00855">
    <property type="entry name" value="PGAM"/>
    <property type="match status" value="1"/>
</dbReference>
<dbReference type="PANTHER" id="PTHR48100:SF44">
    <property type="entry name" value="PHOSPHATASE C1620.13-RELATED"/>
    <property type="match status" value="1"/>
</dbReference>
<dbReference type="GO" id="GO:0016791">
    <property type="term" value="F:phosphatase activity"/>
    <property type="evidence" value="ECO:0007669"/>
    <property type="project" value="TreeGrafter"/>
</dbReference>
<gene>
    <name evidence="2" type="ORF">RSET0789_LOCUS231</name>
</gene>
<dbReference type="GO" id="GO:0005829">
    <property type="term" value="C:cytosol"/>
    <property type="evidence" value="ECO:0007669"/>
    <property type="project" value="TreeGrafter"/>
</dbReference>
<dbReference type="InterPro" id="IPR050275">
    <property type="entry name" value="PGM_Phosphatase"/>
</dbReference>
<proteinExistence type="predicted"/>
<name>A0A7S0A1I3_9STRA</name>
<feature type="region of interest" description="Disordered" evidence="1">
    <location>
        <begin position="57"/>
        <end position="86"/>
    </location>
</feature>
<organism evidence="2">
    <name type="scientific">Sundstroemia setigera</name>
    <dbReference type="NCBI Taxonomy" id="3005"/>
    <lineage>
        <taxon>Eukaryota</taxon>
        <taxon>Sar</taxon>
        <taxon>Stramenopiles</taxon>
        <taxon>Ochrophyta</taxon>
        <taxon>Bacillariophyta</taxon>
        <taxon>Coscinodiscophyceae</taxon>
        <taxon>Rhizosoleniophycidae</taxon>
        <taxon>Rhizosoleniales</taxon>
        <taxon>Rhizosoleniaceae</taxon>
        <taxon>Sundstroemia</taxon>
    </lineage>
</organism>
<evidence type="ECO:0000256" key="1">
    <source>
        <dbReference type="SAM" id="MobiDB-lite"/>
    </source>
</evidence>
<sequence length="314" mass="34226">MILSNTVISPFFSACIVASVASISSVHSFAFHKNNNMMNSLATNHRIINHNHMTTSYMSGTSASSSSSSSTNEIEINESNQPDLPPIDKNHKRLFLVRHGEVIPPGGTHGVFYGALDVPLSPLGELEAQAAALYLKQFNLEYVACSPLKRAIFGAKETLKLQQDIKDQDLQSLLSVYDGFSELDRGDWCGKTKTEIGADLMARFDNCDESVTPKNGESLIYLKSRVMDAQKQLLQKMTPGKASAIVSHLQVTRSMLSDALGMDIKKMTSELTVKTASITCIDYDGETNEAIKVHFQSFKPDAGLETAKDGGNAV</sequence>
<dbReference type="Pfam" id="PF00300">
    <property type="entry name" value="His_Phos_1"/>
    <property type="match status" value="1"/>
</dbReference>
<evidence type="ECO:0008006" key="3">
    <source>
        <dbReference type="Google" id="ProtNLM"/>
    </source>
</evidence>
<dbReference type="EMBL" id="HBEI01000333">
    <property type="protein sequence ID" value="CAD8350344.1"/>
    <property type="molecule type" value="Transcribed_RNA"/>
</dbReference>
<accession>A0A7S0A1I3</accession>
<dbReference type="AlphaFoldDB" id="A0A7S0A1I3"/>
<dbReference type="PANTHER" id="PTHR48100">
    <property type="entry name" value="BROAD-SPECIFICITY PHOSPHATASE YOR283W-RELATED"/>
    <property type="match status" value="1"/>
</dbReference>
<dbReference type="InterPro" id="IPR029033">
    <property type="entry name" value="His_PPase_superfam"/>
</dbReference>
<evidence type="ECO:0000313" key="2">
    <source>
        <dbReference type="EMBL" id="CAD8350344.1"/>
    </source>
</evidence>
<feature type="compositionally biased region" description="Polar residues" evidence="1">
    <location>
        <begin position="72"/>
        <end position="82"/>
    </location>
</feature>
<protein>
    <recommendedName>
        <fullName evidence="3">Phosphoglycerate mutase</fullName>
    </recommendedName>
</protein>
<reference evidence="2" key="1">
    <citation type="submission" date="2021-01" db="EMBL/GenBank/DDBJ databases">
        <authorList>
            <person name="Corre E."/>
            <person name="Pelletier E."/>
            <person name="Niang G."/>
            <person name="Scheremetjew M."/>
            <person name="Finn R."/>
            <person name="Kale V."/>
            <person name="Holt S."/>
            <person name="Cochrane G."/>
            <person name="Meng A."/>
            <person name="Brown T."/>
            <person name="Cohen L."/>
        </authorList>
    </citation>
    <scope>NUCLEOTIDE SEQUENCE</scope>
    <source>
        <strain evidence="2">CCMP 1694</strain>
    </source>
</reference>
<dbReference type="Gene3D" id="3.40.50.1240">
    <property type="entry name" value="Phosphoglycerate mutase-like"/>
    <property type="match status" value="1"/>
</dbReference>
<dbReference type="CDD" id="cd07067">
    <property type="entry name" value="HP_PGM_like"/>
    <property type="match status" value="1"/>
</dbReference>
<dbReference type="InterPro" id="IPR013078">
    <property type="entry name" value="His_Pase_superF_clade-1"/>
</dbReference>
<dbReference type="SUPFAM" id="SSF53254">
    <property type="entry name" value="Phosphoglycerate mutase-like"/>
    <property type="match status" value="1"/>
</dbReference>
<feature type="compositionally biased region" description="Low complexity" evidence="1">
    <location>
        <begin position="57"/>
        <end position="71"/>
    </location>
</feature>